<evidence type="ECO:0000313" key="2">
    <source>
        <dbReference type="EMBL" id="MBM2623431.1"/>
    </source>
</evidence>
<dbReference type="Pfam" id="PF19054">
    <property type="entry name" value="DUF5753"/>
    <property type="match status" value="1"/>
</dbReference>
<dbReference type="InterPro" id="IPR001387">
    <property type="entry name" value="Cro/C1-type_HTH"/>
</dbReference>
<gene>
    <name evidence="2" type="ORF">JIG36_48845</name>
</gene>
<dbReference type="PROSITE" id="PS50943">
    <property type="entry name" value="HTH_CROC1"/>
    <property type="match status" value="1"/>
</dbReference>
<dbReference type="RefSeq" id="WP_203383779.1">
    <property type="nucleotide sequence ID" value="NZ_JAENHP010000035.1"/>
</dbReference>
<name>A0ABS2AUD9_9ACTN</name>
<feature type="domain" description="HTH cro/C1-type" evidence="1">
    <location>
        <begin position="1"/>
        <end position="55"/>
    </location>
</feature>
<evidence type="ECO:0000313" key="3">
    <source>
        <dbReference type="Proteomes" id="UP000632138"/>
    </source>
</evidence>
<accession>A0ABS2AUD9</accession>
<organism evidence="2 3">
    <name type="scientific">Paractinoplanes ovalisporus</name>
    <dbReference type="NCBI Taxonomy" id="2810368"/>
    <lineage>
        <taxon>Bacteria</taxon>
        <taxon>Bacillati</taxon>
        <taxon>Actinomycetota</taxon>
        <taxon>Actinomycetes</taxon>
        <taxon>Micromonosporales</taxon>
        <taxon>Micromonosporaceae</taxon>
        <taxon>Paractinoplanes</taxon>
    </lineage>
</organism>
<protein>
    <submittedName>
        <fullName evidence="2">Helix-turn-helix transcriptional regulator</fullName>
    </submittedName>
</protein>
<comment type="caution">
    <text evidence="2">The sequence shown here is derived from an EMBL/GenBank/DDBJ whole genome shotgun (WGS) entry which is preliminary data.</text>
</comment>
<dbReference type="Gene3D" id="1.10.260.40">
    <property type="entry name" value="lambda repressor-like DNA-binding domains"/>
    <property type="match status" value="1"/>
</dbReference>
<dbReference type="Proteomes" id="UP000632138">
    <property type="component" value="Unassembled WGS sequence"/>
</dbReference>
<dbReference type="CDD" id="cd00093">
    <property type="entry name" value="HTH_XRE"/>
    <property type="match status" value="1"/>
</dbReference>
<sequence>MLDIRRDAGFTSDDLFAATGIQRQKISHIETANRRVDSSVIETLLRQLKVADDRFARVMDLARGSARPGWWERFDDEMGSRQARTADLESGAKTIFQFQPFLIPGLLQTQAFAAVRADADRSANSRRFSTARMLEARAQRQSILSGADATPLEVVLDESVLHRTSAAPTPVMHEQLDHLVGAALNRPSVTIRILPFVTRLSRHAQARTAFSRYSYTCPAEMVVINVDTNLEDRLLYKTHDVALYNDLADELQRVALSPADSVEHLAAAADACSKRR</sequence>
<evidence type="ECO:0000259" key="1">
    <source>
        <dbReference type="PROSITE" id="PS50943"/>
    </source>
</evidence>
<dbReference type="SUPFAM" id="SSF47413">
    <property type="entry name" value="lambda repressor-like DNA-binding domains"/>
    <property type="match status" value="1"/>
</dbReference>
<proteinExistence type="predicted"/>
<dbReference type="InterPro" id="IPR043917">
    <property type="entry name" value="DUF5753"/>
</dbReference>
<dbReference type="EMBL" id="JAENHP010000035">
    <property type="protein sequence ID" value="MBM2623431.1"/>
    <property type="molecule type" value="Genomic_DNA"/>
</dbReference>
<reference evidence="2 3" key="1">
    <citation type="submission" date="2021-01" db="EMBL/GenBank/DDBJ databases">
        <title>Actinoplanes sp. nov. LDG1-06 isolated from lichen.</title>
        <authorList>
            <person name="Saeng-In P."/>
            <person name="Phongsopitanun W."/>
            <person name="Kanchanasin P."/>
            <person name="Yuki M."/>
            <person name="Kudo T."/>
            <person name="Ohkuma M."/>
            <person name="Tanasupawat S."/>
        </authorList>
    </citation>
    <scope>NUCLEOTIDE SEQUENCE [LARGE SCALE GENOMIC DNA]</scope>
    <source>
        <strain evidence="2 3">LDG1-06</strain>
    </source>
</reference>
<dbReference type="InterPro" id="IPR010982">
    <property type="entry name" value="Lambda_DNA-bd_dom_sf"/>
</dbReference>
<keyword evidence="3" id="KW-1185">Reference proteome</keyword>